<dbReference type="InterPro" id="IPR036551">
    <property type="entry name" value="Flavin_trans-like"/>
</dbReference>
<dbReference type="UniPathway" id="UPA00241">
    <property type="reaction ID" value="UER00353"/>
</dbReference>
<dbReference type="InterPro" id="IPR005252">
    <property type="entry name" value="CoaBC"/>
</dbReference>
<comment type="pathway">
    <text evidence="3 4">Cofactor biosynthesis; coenzyme A biosynthesis; CoA from (R)-pantothenate: step 2/5.</text>
</comment>
<accession>A0A399EYR9</accession>
<keyword evidence="3 4" id="KW-0436">Ligase</keyword>
<dbReference type="RefSeq" id="WP_119314062.1">
    <property type="nucleotide sequence ID" value="NZ_QXDL01000023.1"/>
</dbReference>
<feature type="binding site" evidence="3">
    <location>
        <position position="290"/>
    </location>
    <ligand>
        <name>CTP</name>
        <dbReference type="ChEBI" id="CHEBI:37563"/>
    </ligand>
</feature>
<dbReference type="HAMAP" id="MF_02225">
    <property type="entry name" value="CoaBC"/>
    <property type="match status" value="1"/>
</dbReference>
<keyword evidence="3" id="KW-0479">Metal-binding</keyword>
<protein>
    <recommendedName>
        <fullName evidence="3">Coenzyme A biosynthesis bifunctional protein CoaBC</fullName>
    </recommendedName>
    <alternativeName>
        <fullName evidence="3">DNA/pantothenate metabolism flavoprotein</fullName>
    </alternativeName>
    <alternativeName>
        <fullName evidence="3">Phosphopantothenoylcysteine synthetase/decarboxylase</fullName>
        <shortName evidence="3">PPCS-PPCDC</shortName>
    </alternativeName>
    <domain>
        <recommendedName>
            <fullName evidence="3">Phosphopantothenoylcysteine decarboxylase</fullName>
            <shortName evidence="3">PPC decarboxylase</shortName>
            <shortName evidence="3">PPC-DC</shortName>
            <ecNumber evidence="3">4.1.1.36</ecNumber>
        </recommendedName>
        <alternativeName>
            <fullName evidence="3">CoaC</fullName>
        </alternativeName>
    </domain>
    <domain>
        <recommendedName>
            <fullName evidence="3">Phosphopantothenate--cysteine ligase</fullName>
            <ecNumber evidence="3">6.3.2.5</ecNumber>
        </recommendedName>
        <alternativeName>
            <fullName evidence="3">CoaB</fullName>
        </alternativeName>
        <alternativeName>
            <fullName evidence="3">Phosphopantothenoylcysteine synthetase</fullName>
            <shortName evidence="3">PPC synthetase</shortName>
            <shortName evidence="3">PPC-S</shortName>
        </alternativeName>
    </domain>
</protein>
<feature type="binding site" evidence="3">
    <location>
        <position position="327"/>
    </location>
    <ligand>
        <name>CTP</name>
        <dbReference type="ChEBI" id="CHEBI:37563"/>
    </ligand>
</feature>
<keyword evidence="3 4" id="KW-0285">Flavoprotein</keyword>
<dbReference type="GO" id="GO:0046872">
    <property type="term" value="F:metal ion binding"/>
    <property type="evidence" value="ECO:0007669"/>
    <property type="project" value="UniProtKB-KW"/>
</dbReference>
<reference evidence="7 8" key="1">
    <citation type="submission" date="2018-08" db="EMBL/GenBank/DDBJ databases">
        <title>Meiothermus terrae DSM 26712 genome sequencing project.</title>
        <authorList>
            <person name="Da Costa M.S."/>
            <person name="Albuquerque L."/>
            <person name="Raposo P."/>
            <person name="Froufe H.J.C."/>
            <person name="Barroso C.S."/>
            <person name="Egas C."/>
        </authorList>
    </citation>
    <scope>NUCLEOTIDE SEQUENCE [LARGE SCALE GENOMIC DNA]</scope>
    <source>
        <strain evidence="7 8">DSM 26712</strain>
    </source>
</reference>
<evidence type="ECO:0000259" key="5">
    <source>
        <dbReference type="Pfam" id="PF02441"/>
    </source>
</evidence>
<dbReference type="NCBIfam" id="TIGR00521">
    <property type="entry name" value="coaBC_dfp"/>
    <property type="match status" value="1"/>
</dbReference>
<dbReference type="GO" id="GO:0004632">
    <property type="term" value="F:phosphopantothenate--cysteine ligase activity"/>
    <property type="evidence" value="ECO:0007669"/>
    <property type="project" value="UniProtKB-UniRule"/>
</dbReference>
<evidence type="ECO:0000256" key="2">
    <source>
        <dbReference type="ARBA" id="ARBA00023239"/>
    </source>
</evidence>
<sequence>MNPLQGKRIVLGVSGSIAAYKAADLASKLTQAGALVDVVLSDGAERFVTALTFASLTGRKAHASLWDGDAHVVHVGLGEGADLLVIAPCTANTLAKLAQGQADNLLTLTALAARCPVLVAPAMDGGMFEHPATQANLETLRRRGVQVLGPAPGRMASGLTGLGRMLEPAEILGHARLALSRGGPLTGRHVVVSAGGTQEPLDPVRYLTNRSSGKQGFALAQAALDLGARVSLVVGATAAALPAPAGAERTDVETAAQMAEAVLGLCQEADVLIMAAAVADFRPRQVQAHKIKKGALPRVELEHTQDILLAVAEQRRRLGRPAVVVGFAAESEKLLENAQDKLERKSLSMIVANDISARDAGFAVDTNRVSLLLPGGMVEPLPLMTKSEVAEAVLARVVGLLPEGAGS</sequence>
<dbReference type="EMBL" id="QXDL01000023">
    <property type="protein sequence ID" value="RIH88913.1"/>
    <property type="molecule type" value="Genomic_DNA"/>
</dbReference>
<dbReference type="PANTHER" id="PTHR14359:SF6">
    <property type="entry name" value="PHOSPHOPANTOTHENOYLCYSTEINE DECARBOXYLASE"/>
    <property type="match status" value="1"/>
</dbReference>
<dbReference type="Gene3D" id="3.40.50.10300">
    <property type="entry name" value="CoaB-like"/>
    <property type="match status" value="1"/>
</dbReference>
<comment type="cofactor">
    <cofactor evidence="3">
        <name>Mg(2+)</name>
        <dbReference type="ChEBI" id="CHEBI:18420"/>
    </cofactor>
</comment>
<dbReference type="EC" id="4.1.1.36" evidence="3"/>
<dbReference type="GO" id="GO:0015937">
    <property type="term" value="P:coenzyme A biosynthetic process"/>
    <property type="evidence" value="ECO:0007669"/>
    <property type="project" value="UniProtKB-UniRule"/>
</dbReference>
<dbReference type="AlphaFoldDB" id="A0A399EYR9"/>
<comment type="pathway">
    <text evidence="3 4">Cofactor biosynthesis; coenzyme A biosynthesis; CoA from (R)-pantothenate: step 3/5.</text>
</comment>
<dbReference type="GO" id="GO:0010181">
    <property type="term" value="F:FMN binding"/>
    <property type="evidence" value="ECO:0007669"/>
    <property type="project" value="UniProtKB-UniRule"/>
</dbReference>
<evidence type="ECO:0000313" key="7">
    <source>
        <dbReference type="EMBL" id="RIH88913.1"/>
    </source>
</evidence>
<comment type="function">
    <text evidence="4">Catalyzes two steps in the biosynthesis of coenzyme A. In the first step cysteine is conjugated to 4'-phosphopantothenate to form 4-phosphopantothenoylcysteine, in the latter compound is decarboxylated to form 4'-phosphopantotheine.</text>
</comment>
<comment type="function">
    <text evidence="3">Catalyzes two sequential steps in the biosynthesis of coenzyme A. In the first step cysteine is conjugated to 4'-phosphopantothenate to form 4-phosphopantothenoylcysteine. In the second step the latter compound is decarboxylated to form 4'-phosphopantotheine.</text>
</comment>
<dbReference type="PANTHER" id="PTHR14359">
    <property type="entry name" value="HOMO-OLIGOMERIC FLAVIN CONTAINING CYS DECARBOXYLASE FAMILY"/>
    <property type="match status" value="1"/>
</dbReference>
<comment type="cofactor">
    <cofactor evidence="3">
        <name>FMN</name>
        <dbReference type="ChEBI" id="CHEBI:58210"/>
    </cofactor>
    <text evidence="3">Binds 1 FMN per subunit.</text>
</comment>
<dbReference type="SUPFAM" id="SSF102645">
    <property type="entry name" value="CoaB-like"/>
    <property type="match status" value="1"/>
</dbReference>
<keyword evidence="1 3" id="KW-0210">Decarboxylase</keyword>
<comment type="catalytic activity">
    <reaction evidence="3 4">
        <text>N-[(R)-4-phosphopantothenoyl]-L-cysteine + H(+) = (R)-4'-phosphopantetheine + CO2</text>
        <dbReference type="Rhea" id="RHEA:16793"/>
        <dbReference type="ChEBI" id="CHEBI:15378"/>
        <dbReference type="ChEBI" id="CHEBI:16526"/>
        <dbReference type="ChEBI" id="CHEBI:59458"/>
        <dbReference type="ChEBI" id="CHEBI:61723"/>
        <dbReference type="EC" id="4.1.1.36"/>
    </reaction>
</comment>
<evidence type="ECO:0000259" key="6">
    <source>
        <dbReference type="Pfam" id="PF04127"/>
    </source>
</evidence>
<feature type="binding site" evidence="3">
    <location>
        <position position="280"/>
    </location>
    <ligand>
        <name>CTP</name>
        <dbReference type="ChEBI" id="CHEBI:37563"/>
    </ligand>
</feature>
<comment type="similarity">
    <text evidence="3 4">In the C-terminal section; belongs to the PPC synthetase family.</text>
</comment>
<feature type="domain" description="DNA/pantothenate metabolism flavoprotein C-terminal" evidence="6">
    <location>
        <begin position="185"/>
        <end position="398"/>
    </location>
</feature>
<evidence type="ECO:0000256" key="3">
    <source>
        <dbReference type="HAMAP-Rule" id="MF_02225"/>
    </source>
</evidence>
<keyword evidence="3 4" id="KW-0288">FMN</keyword>
<evidence type="ECO:0000256" key="1">
    <source>
        <dbReference type="ARBA" id="ARBA00022793"/>
    </source>
</evidence>
<proteinExistence type="inferred from homology"/>
<feature type="binding site" evidence="3">
    <location>
        <position position="341"/>
    </location>
    <ligand>
        <name>CTP</name>
        <dbReference type="ChEBI" id="CHEBI:37563"/>
    </ligand>
</feature>
<evidence type="ECO:0000313" key="8">
    <source>
        <dbReference type="Proteomes" id="UP000265715"/>
    </source>
</evidence>
<keyword evidence="2 3" id="KW-0456">Lyase</keyword>
<gene>
    <name evidence="3 7" type="primary">coaBC</name>
    <name evidence="7" type="ORF">Mterra_00864</name>
</gene>
<dbReference type="Pfam" id="PF04127">
    <property type="entry name" value="DFP"/>
    <property type="match status" value="1"/>
</dbReference>
<comment type="similarity">
    <text evidence="3 4">In the N-terminal section; belongs to the HFCD (homo-oligomeric flavin containing Cys decarboxylase) superfamily.</text>
</comment>
<name>A0A399EYR9_9DEIN</name>
<comment type="catalytic activity">
    <reaction evidence="3 4">
        <text>(R)-4'-phosphopantothenate + L-cysteine + CTP = N-[(R)-4-phosphopantothenoyl]-L-cysteine + CMP + diphosphate + H(+)</text>
        <dbReference type="Rhea" id="RHEA:19397"/>
        <dbReference type="ChEBI" id="CHEBI:10986"/>
        <dbReference type="ChEBI" id="CHEBI:15378"/>
        <dbReference type="ChEBI" id="CHEBI:33019"/>
        <dbReference type="ChEBI" id="CHEBI:35235"/>
        <dbReference type="ChEBI" id="CHEBI:37563"/>
        <dbReference type="ChEBI" id="CHEBI:59458"/>
        <dbReference type="ChEBI" id="CHEBI:60377"/>
        <dbReference type="EC" id="6.3.2.5"/>
    </reaction>
</comment>
<dbReference type="InterPro" id="IPR007085">
    <property type="entry name" value="DNA/pantothenate-metab_flavo_C"/>
</dbReference>
<dbReference type="OrthoDB" id="9802554at2"/>
<keyword evidence="8" id="KW-1185">Reference proteome</keyword>
<dbReference type="Pfam" id="PF02441">
    <property type="entry name" value="Flavoprotein"/>
    <property type="match status" value="1"/>
</dbReference>
<dbReference type="Proteomes" id="UP000265715">
    <property type="component" value="Unassembled WGS sequence"/>
</dbReference>
<dbReference type="SUPFAM" id="SSF52507">
    <property type="entry name" value="Homo-oligomeric flavin-containing Cys decarboxylases, HFCD"/>
    <property type="match status" value="1"/>
</dbReference>
<comment type="caution">
    <text evidence="3">Lacks conserved residue(s) required for the propagation of feature annotation.</text>
</comment>
<evidence type="ECO:0000256" key="4">
    <source>
        <dbReference type="RuleBase" id="RU364078"/>
    </source>
</evidence>
<keyword evidence="3" id="KW-0460">Magnesium</keyword>
<feature type="domain" description="Flavoprotein" evidence="5">
    <location>
        <begin position="7"/>
        <end position="174"/>
    </location>
</feature>
<dbReference type="GO" id="GO:0071513">
    <property type="term" value="C:phosphopantothenoylcysteine decarboxylase complex"/>
    <property type="evidence" value="ECO:0007669"/>
    <property type="project" value="TreeGrafter"/>
</dbReference>
<dbReference type="GO" id="GO:0015941">
    <property type="term" value="P:pantothenate catabolic process"/>
    <property type="evidence" value="ECO:0007669"/>
    <property type="project" value="InterPro"/>
</dbReference>
<dbReference type="EC" id="6.3.2.5" evidence="3"/>
<organism evidence="7 8">
    <name type="scientific">Calidithermus terrae</name>
    <dbReference type="NCBI Taxonomy" id="1408545"/>
    <lineage>
        <taxon>Bacteria</taxon>
        <taxon>Thermotogati</taxon>
        <taxon>Deinococcota</taxon>
        <taxon>Deinococci</taxon>
        <taxon>Thermales</taxon>
        <taxon>Thermaceae</taxon>
        <taxon>Calidithermus</taxon>
    </lineage>
</organism>
<dbReference type="GO" id="GO:0004633">
    <property type="term" value="F:phosphopantothenoylcysteine decarboxylase activity"/>
    <property type="evidence" value="ECO:0007669"/>
    <property type="project" value="UniProtKB-UniRule"/>
</dbReference>
<keyword evidence="3" id="KW-0511">Multifunctional enzyme</keyword>
<comment type="caution">
    <text evidence="7">The sequence shown here is derived from an EMBL/GenBank/DDBJ whole genome shotgun (WGS) entry which is preliminary data.</text>
</comment>
<feature type="region of interest" description="Phosphopantothenate--cysteine ligase" evidence="3">
    <location>
        <begin position="190"/>
        <end position="407"/>
    </location>
</feature>
<dbReference type="Gene3D" id="3.40.50.1950">
    <property type="entry name" value="Flavin prenyltransferase-like"/>
    <property type="match status" value="1"/>
</dbReference>
<dbReference type="InterPro" id="IPR035929">
    <property type="entry name" value="CoaB-like_sf"/>
</dbReference>
<feature type="binding site" evidence="3">
    <location>
        <position position="345"/>
    </location>
    <ligand>
        <name>CTP</name>
        <dbReference type="ChEBI" id="CHEBI:37563"/>
    </ligand>
</feature>
<feature type="region of interest" description="Phosphopantothenoylcysteine decarboxylase" evidence="3">
    <location>
        <begin position="1"/>
        <end position="189"/>
    </location>
</feature>
<dbReference type="InterPro" id="IPR003382">
    <property type="entry name" value="Flavoprotein"/>
</dbReference>